<dbReference type="Gene3D" id="1.10.10.140">
    <property type="entry name" value="Cytochrome c oxidase, subunit VIb"/>
    <property type="match status" value="1"/>
</dbReference>
<evidence type="ECO:0000313" key="6">
    <source>
        <dbReference type="Proteomes" id="UP000283210"/>
    </source>
</evidence>
<dbReference type="EMBL" id="CM012459">
    <property type="protein sequence ID" value="RVE56210.1"/>
    <property type="molecule type" value="Genomic_DNA"/>
</dbReference>
<reference evidence="5 6" key="2">
    <citation type="submission" date="2019-01" db="EMBL/GenBank/DDBJ databases">
        <title>A chromosome length genome reference of the Java medaka (oryzias javanicus).</title>
        <authorList>
            <person name="Herpin A."/>
            <person name="Takehana Y."/>
            <person name="Naruse K."/>
            <person name="Ansai S."/>
            <person name="Kawaguchi M."/>
        </authorList>
    </citation>
    <scope>NUCLEOTIDE SEQUENCE [LARGE SCALE GENOMIC DNA]</scope>
    <source>
        <strain evidence="5">RS831</strain>
        <tissue evidence="5">Whole body</tissue>
    </source>
</reference>
<gene>
    <name evidence="5" type="ORF">OJAV_G00218950</name>
</gene>
<accession>A0A3S2MC62</accession>
<evidence type="ECO:0008006" key="7">
    <source>
        <dbReference type="Google" id="ProtNLM"/>
    </source>
</evidence>
<reference evidence="5 6" key="1">
    <citation type="submission" date="2018-11" db="EMBL/GenBank/DDBJ databases">
        <authorList>
            <person name="Lopez-Roques C."/>
            <person name="Donnadieu C."/>
            <person name="Bouchez O."/>
            <person name="Klopp C."/>
            <person name="Cabau C."/>
            <person name="Zahm M."/>
        </authorList>
    </citation>
    <scope>NUCLEOTIDE SEQUENCE [LARGE SCALE GENOMIC DNA]</scope>
    <source>
        <strain evidence="5">RS831</strain>
        <tissue evidence="5">Whole body</tissue>
    </source>
</reference>
<evidence type="ECO:0000256" key="1">
    <source>
        <dbReference type="ARBA" id="ARBA00004173"/>
    </source>
</evidence>
<dbReference type="GO" id="GO:0005739">
    <property type="term" value="C:mitochondrion"/>
    <property type="evidence" value="ECO:0007669"/>
    <property type="project" value="UniProtKB-SubCell"/>
</dbReference>
<keyword evidence="2" id="KW-0496">Mitochondrion</keyword>
<dbReference type="GO" id="GO:0008535">
    <property type="term" value="P:respiratory chain complex IV assembly"/>
    <property type="evidence" value="ECO:0007669"/>
    <property type="project" value="InterPro"/>
</dbReference>
<evidence type="ECO:0000256" key="3">
    <source>
        <dbReference type="ARBA" id="ARBA00023157"/>
    </source>
</evidence>
<organism evidence="5 6">
    <name type="scientific">Oryzias javanicus</name>
    <name type="common">Javanese ricefish</name>
    <name type="synonym">Aplocheilus javanicus</name>
    <dbReference type="NCBI Taxonomy" id="123683"/>
    <lineage>
        <taxon>Eukaryota</taxon>
        <taxon>Metazoa</taxon>
        <taxon>Chordata</taxon>
        <taxon>Craniata</taxon>
        <taxon>Vertebrata</taxon>
        <taxon>Euteleostomi</taxon>
        <taxon>Actinopterygii</taxon>
        <taxon>Neopterygii</taxon>
        <taxon>Teleostei</taxon>
        <taxon>Neoteleostei</taxon>
        <taxon>Acanthomorphata</taxon>
        <taxon>Ovalentaria</taxon>
        <taxon>Atherinomorphae</taxon>
        <taxon>Beloniformes</taxon>
        <taxon>Adrianichthyidae</taxon>
        <taxon>Oryziinae</taxon>
        <taxon>Oryzias</taxon>
    </lineage>
</organism>
<feature type="transmembrane region" description="Helical" evidence="4">
    <location>
        <begin position="42"/>
        <end position="61"/>
    </location>
</feature>
<dbReference type="InterPro" id="IPR042289">
    <property type="entry name" value="COA6"/>
</dbReference>
<evidence type="ECO:0000256" key="4">
    <source>
        <dbReference type="SAM" id="Phobius"/>
    </source>
</evidence>
<dbReference type="InterPro" id="IPR048280">
    <property type="entry name" value="COX6B-like"/>
</dbReference>
<dbReference type="PANTHER" id="PTHR46690">
    <property type="entry name" value="CYTOCHROME C OXIDASE ASSEMBLY FACTOR 6 HOMOLOG"/>
    <property type="match status" value="1"/>
</dbReference>
<dbReference type="InterPro" id="IPR036549">
    <property type="entry name" value="CX6/COA6-like_sf"/>
</dbReference>
<keyword evidence="4" id="KW-0472">Membrane</keyword>
<keyword evidence="4" id="KW-1133">Transmembrane helix</keyword>
<protein>
    <recommendedName>
        <fullName evidence="7">Cytochrome c oxidase assembly factor 6 homolog</fullName>
    </recommendedName>
</protein>
<dbReference type="PROSITE" id="PS51808">
    <property type="entry name" value="CHCH"/>
    <property type="match status" value="1"/>
</dbReference>
<dbReference type="GO" id="GO:0042775">
    <property type="term" value="P:mitochondrial ATP synthesis coupled electron transport"/>
    <property type="evidence" value="ECO:0007669"/>
    <property type="project" value="TreeGrafter"/>
</dbReference>
<dbReference type="AlphaFoldDB" id="A0A3S2MC62"/>
<dbReference type="Proteomes" id="UP000283210">
    <property type="component" value="Chromosome 23"/>
</dbReference>
<dbReference type="OrthoDB" id="16284at2759"/>
<evidence type="ECO:0000313" key="5">
    <source>
        <dbReference type="EMBL" id="RVE56210.1"/>
    </source>
</evidence>
<dbReference type="Pfam" id="PF02297">
    <property type="entry name" value="COX6B"/>
    <property type="match status" value="1"/>
</dbReference>
<evidence type="ECO:0000256" key="2">
    <source>
        <dbReference type="ARBA" id="ARBA00023128"/>
    </source>
</evidence>
<sequence>MSPPPGMVPVPCCITSSKSDAEVLLSCSCRPSRSCEKRYKSVFGFGFQTVILRVLGGLWLLGYKTKPSLRLTTSAGMTAPNSAERRVCWDARDLLWKCLDDNNDKAESCQKLQSDFEAKCPAQWVKYFTKRRDFLKYKERIQTEGFSPAEGPRENS</sequence>
<dbReference type="SUPFAM" id="SSF47694">
    <property type="entry name" value="Cytochrome c oxidase subunit h"/>
    <property type="match status" value="1"/>
</dbReference>
<comment type="subcellular location">
    <subcellularLocation>
        <location evidence="1">Mitochondrion</location>
    </subcellularLocation>
</comment>
<keyword evidence="3" id="KW-1015">Disulfide bond</keyword>
<name>A0A3S2MC62_ORYJA</name>
<keyword evidence="6" id="KW-1185">Reference proteome</keyword>
<dbReference type="PANTHER" id="PTHR46690:SF1">
    <property type="entry name" value="CYTOCHROME C OXIDASE ASSEMBLY FACTOR 6 HOMOLOG"/>
    <property type="match status" value="1"/>
</dbReference>
<proteinExistence type="predicted"/>
<keyword evidence="4" id="KW-0812">Transmembrane</keyword>